<dbReference type="EMBL" id="CAACVR010000022">
    <property type="protein sequence ID" value="VEU22270.1"/>
    <property type="molecule type" value="Genomic_DNA"/>
</dbReference>
<dbReference type="OrthoDB" id="10045710at2759"/>
<reference evidence="2 3" key="1">
    <citation type="submission" date="2018-12" db="EMBL/GenBank/DDBJ databases">
        <authorList>
            <person name="Tiukova I."/>
            <person name="Dainat J."/>
        </authorList>
    </citation>
    <scope>NUCLEOTIDE SEQUENCE [LARGE SCALE GENOMIC DNA]</scope>
</reference>
<feature type="domain" description="EH" evidence="1">
    <location>
        <begin position="71"/>
        <end position="183"/>
    </location>
</feature>
<evidence type="ECO:0000313" key="3">
    <source>
        <dbReference type="Proteomes" id="UP000290900"/>
    </source>
</evidence>
<dbReference type="Proteomes" id="UP000290900">
    <property type="component" value="Unassembled WGS sequence"/>
</dbReference>
<keyword evidence="3" id="KW-1185">Reference proteome</keyword>
<proteinExistence type="predicted"/>
<evidence type="ECO:0000259" key="1">
    <source>
        <dbReference type="SMART" id="SM00027"/>
    </source>
</evidence>
<accession>A0A448YMY2</accession>
<sequence>YIVARPPGERPLIFRTTLREDKKFKRKKKGRIREFNELKPWKHHKDSTCVEENEKKLYSAVWAANKGVYCDKNVALQEDATIRDFVRDLSNERIHGLIVREIWKRSRLADLVLAKIWSLLMDHRKQLYVRAEPDGQDLNSEQFDDITLTEEEFIVGMWLIDQCLYGRKLPKVIGDEVWKSVDTISFDMKRLRKRGMMSRLGRHDYK</sequence>
<dbReference type="InParanoid" id="A0A448YMY2"/>
<dbReference type="SMART" id="SM00027">
    <property type="entry name" value="EH"/>
    <property type="match status" value="1"/>
</dbReference>
<gene>
    <name evidence="2" type="ORF">BRENAR_LOCUS3001</name>
</gene>
<protein>
    <submittedName>
        <fullName evidence="2">DEKNAAC103280</fullName>
    </submittedName>
</protein>
<evidence type="ECO:0000313" key="2">
    <source>
        <dbReference type="EMBL" id="VEU22270.1"/>
    </source>
</evidence>
<feature type="non-terminal residue" evidence="2">
    <location>
        <position position="1"/>
    </location>
</feature>
<dbReference type="Gene3D" id="1.10.238.10">
    <property type="entry name" value="EF-hand"/>
    <property type="match status" value="1"/>
</dbReference>
<dbReference type="AlphaFoldDB" id="A0A448YMY2"/>
<dbReference type="InterPro" id="IPR000261">
    <property type="entry name" value="EH_dom"/>
</dbReference>
<organism evidence="2 3">
    <name type="scientific">Brettanomyces naardenensis</name>
    <name type="common">Yeast</name>
    <dbReference type="NCBI Taxonomy" id="13370"/>
    <lineage>
        <taxon>Eukaryota</taxon>
        <taxon>Fungi</taxon>
        <taxon>Dikarya</taxon>
        <taxon>Ascomycota</taxon>
        <taxon>Saccharomycotina</taxon>
        <taxon>Pichiomycetes</taxon>
        <taxon>Pichiales</taxon>
        <taxon>Pichiaceae</taxon>
        <taxon>Brettanomyces</taxon>
    </lineage>
</organism>
<dbReference type="STRING" id="13370.A0A448YMY2"/>
<name>A0A448YMY2_BRENA</name>